<organism evidence="7 8">
    <name type="scientific">Mucilaginibacter arboris</name>
    <dbReference type="NCBI Taxonomy" id="2682090"/>
    <lineage>
        <taxon>Bacteria</taxon>
        <taxon>Pseudomonadati</taxon>
        <taxon>Bacteroidota</taxon>
        <taxon>Sphingobacteriia</taxon>
        <taxon>Sphingobacteriales</taxon>
        <taxon>Sphingobacteriaceae</taxon>
        <taxon>Mucilaginibacter</taxon>
    </lineage>
</organism>
<accession>A0A7K1T0B0</accession>
<dbReference type="GO" id="GO:0009318">
    <property type="term" value="C:exodeoxyribonuclease VII complex"/>
    <property type="evidence" value="ECO:0007669"/>
    <property type="project" value="UniProtKB-UniRule"/>
</dbReference>
<dbReference type="AlphaFoldDB" id="A0A7K1T0B0"/>
<dbReference type="RefSeq" id="WP_157568803.1">
    <property type="nucleotide sequence ID" value="NZ_WPIK01000016.1"/>
</dbReference>
<keyword evidence="3" id="KW-0540">Nuclease</keyword>
<keyword evidence="4 7" id="KW-0378">Hydrolase</keyword>
<proteinExistence type="inferred from homology"/>
<dbReference type="SUPFAM" id="SSF116842">
    <property type="entry name" value="XseB-like"/>
    <property type="match status" value="1"/>
</dbReference>
<evidence type="ECO:0000313" key="7">
    <source>
        <dbReference type="EMBL" id="MVN23002.1"/>
    </source>
</evidence>
<dbReference type="Pfam" id="PF02609">
    <property type="entry name" value="Exonuc_VII_S"/>
    <property type="match status" value="1"/>
</dbReference>
<keyword evidence="2" id="KW-0963">Cytoplasm</keyword>
<dbReference type="GO" id="GO:0006308">
    <property type="term" value="P:DNA catabolic process"/>
    <property type="evidence" value="ECO:0007669"/>
    <property type="project" value="UniProtKB-UniRule"/>
</dbReference>
<evidence type="ECO:0000256" key="3">
    <source>
        <dbReference type="ARBA" id="ARBA00022722"/>
    </source>
</evidence>
<evidence type="ECO:0000256" key="1">
    <source>
        <dbReference type="ARBA" id="ARBA00009998"/>
    </source>
</evidence>
<evidence type="ECO:0000256" key="5">
    <source>
        <dbReference type="ARBA" id="ARBA00022839"/>
    </source>
</evidence>
<dbReference type="EC" id="3.1.11.6" evidence="6"/>
<dbReference type="EMBL" id="WPIK01000016">
    <property type="protein sequence ID" value="MVN23002.1"/>
    <property type="molecule type" value="Genomic_DNA"/>
</dbReference>
<dbReference type="InterPro" id="IPR003761">
    <property type="entry name" value="Exonuc_VII_S"/>
</dbReference>
<keyword evidence="8" id="KW-1185">Reference proteome</keyword>
<name>A0A7K1T0B0_9SPHI</name>
<comment type="similarity">
    <text evidence="1">Belongs to the XseB family.</text>
</comment>
<dbReference type="NCBIfam" id="TIGR01280">
    <property type="entry name" value="xseB"/>
    <property type="match status" value="1"/>
</dbReference>
<reference evidence="7 8" key="1">
    <citation type="submission" date="2019-12" db="EMBL/GenBank/DDBJ databases">
        <title>Mucilaginibacter sp. HMF7410 genome sequencing and assembly.</title>
        <authorList>
            <person name="Kang H."/>
            <person name="Cha I."/>
            <person name="Kim H."/>
            <person name="Joh K."/>
        </authorList>
    </citation>
    <scope>NUCLEOTIDE SEQUENCE [LARGE SCALE GENOMIC DNA]</scope>
    <source>
        <strain evidence="7 8">HMF7410</strain>
    </source>
</reference>
<comment type="caution">
    <text evidence="7">The sequence shown here is derived from an EMBL/GenBank/DDBJ whole genome shotgun (WGS) entry which is preliminary data.</text>
</comment>
<evidence type="ECO:0000313" key="8">
    <source>
        <dbReference type="Proteomes" id="UP000462014"/>
    </source>
</evidence>
<dbReference type="Proteomes" id="UP000462014">
    <property type="component" value="Unassembled WGS sequence"/>
</dbReference>
<protein>
    <recommendedName>
        <fullName evidence="6">Exodeoxyribonuclease VII small subunit</fullName>
        <ecNumber evidence="6">3.1.11.6</ecNumber>
    </recommendedName>
</protein>
<evidence type="ECO:0000256" key="4">
    <source>
        <dbReference type="ARBA" id="ARBA00022801"/>
    </source>
</evidence>
<evidence type="ECO:0000256" key="6">
    <source>
        <dbReference type="NCBIfam" id="TIGR01280"/>
    </source>
</evidence>
<dbReference type="Gene3D" id="1.10.287.1040">
    <property type="entry name" value="Exonuclease VII, small subunit"/>
    <property type="match status" value="1"/>
</dbReference>
<keyword evidence="5" id="KW-0269">Exonuclease</keyword>
<evidence type="ECO:0000256" key="2">
    <source>
        <dbReference type="ARBA" id="ARBA00022490"/>
    </source>
</evidence>
<dbReference type="GO" id="GO:0008855">
    <property type="term" value="F:exodeoxyribonuclease VII activity"/>
    <property type="evidence" value="ECO:0007669"/>
    <property type="project" value="UniProtKB-UniRule"/>
</dbReference>
<gene>
    <name evidence="7" type="primary">xseB</name>
    <name evidence="7" type="ORF">GO621_15860</name>
</gene>
<sequence>MTELNLTYEAAFEELSQIAKEIETESVSVDVLAEKVKRAAELVSFCQSKLKATETEVGKIISQMEQKTGEG</sequence>
<dbReference type="InterPro" id="IPR037004">
    <property type="entry name" value="Exonuc_VII_ssu_sf"/>
</dbReference>